<dbReference type="AlphaFoldDB" id="M4VW33"/>
<dbReference type="HOGENOM" id="CLU_013353_4_0_5"/>
<dbReference type="GO" id="GO:0043138">
    <property type="term" value="F:3'-5' DNA helicase activity"/>
    <property type="evidence" value="ECO:0007669"/>
    <property type="project" value="UniProtKB-EC"/>
</dbReference>
<evidence type="ECO:0000256" key="10">
    <source>
        <dbReference type="ARBA" id="ARBA00023235"/>
    </source>
</evidence>
<comment type="cofactor">
    <cofactor evidence="12">
        <name>Zn(2+)</name>
        <dbReference type="ChEBI" id="CHEBI:29105"/>
    </cofactor>
    <text evidence="12">Binds 2 zinc ions per subunit.</text>
</comment>
<proteinExistence type="inferred from homology"/>
<keyword evidence="4 12" id="KW-0547">Nucleotide-binding</keyword>
<name>M4VW33_9BACT</name>
<evidence type="ECO:0000256" key="1">
    <source>
        <dbReference type="ARBA" id="ARBA00022515"/>
    </source>
</evidence>
<feature type="binding site" evidence="12">
    <location>
        <position position="458"/>
    </location>
    <ligand>
        <name>Zn(2+)</name>
        <dbReference type="ChEBI" id="CHEBI:29105"/>
        <label>1</label>
    </ligand>
</feature>
<keyword evidence="5 12" id="KW-0378">Hydrolase</keyword>
<dbReference type="InterPro" id="IPR014001">
    <property type="entry name" value="Helicase_ATP-bd"/>
</dbReference>
<comment type="similarity">
    <text evidence="12">Belongs to the helicase family. PriA subfamily.</text>
</comment>
<dbReference type="Pfam" id="PF17764">
    <property type="entry name" value="PriA_3primeBD"/>
    <property type="match status" value="1"/>
</dbReference>
<dbReference type="Gene3D" id="3.40.50.300">
    <property type="entry name" value="P-loop containing nucleotide triphosphate hydrolases"/>
    <property type="match status" value="2"/>
</dbReference>
<keyword evidence="9 12" id="KW-0238">DNA-binding</keyword>
<dbReference type="SUPFAM" id="SSF52540">
    <property type="entry name" value="P-loop containing nucleoside triphosphate hydrolases"/>
    <property type="match status" value="2"/>
</dbReference>
<comment type="function">
    <text evidence="12">Initiates the restart of stalled replication forks, which reloads the replicative helicase on sites other than the origin of replication. Recognizes and binds to abandoned replication forks and remodels them to uncover a helicase loading site. Promotes assembly of the primosome at these replication forks.</text>
</comment>
<sequence length="749" mass="82162">MQTLFESMEEKAPPGEKRGDKPVPETARRVLVLVPYPVDRAYTYAVPDGMDVSPGDYVTVPLGKREVPGVVWGLSDEDVPAKKLKMIVDRFDLPPMQAAHRDFLSWVAQYTMSAPGAVLKMCLSAPAGLEPPKATTGYVPGIVIDEKTRKGLSPQRRRVLDIASDGLTRRASELAELAGCSAAVVNGMADIGLLRAVDLFSSAPCRNPDIDRVGPDLSPDQRATADHLIAQVKSGEHHTSLLDGVTGAGKTEVYFEAIAEAIRSGKQGLILLPEIALSNAFLDRFKKRFGCAPALWHSHLTPAQRRTTWRGVADGTTKVVVGARSALFLPYQDLGIIVVDEEHDPAYKQEDGVIYHARDMAVVRGHRGKIPVVLVSATPSLETILNAWNGKYDHLVLPVRHGGAGMPDIDLIDMRADKPARQHFIAPTLHNEIQSTLDRGEQVLLFLNRRGYAPLTLCRTCGHRFECPRCTAWLVEHKKTSRLHCHHCGFATPIPKTCPSCNDTDSLAACGPGVERIKEEVAALWPDARTVILASDIVDTNDKLKAVLDDIRERRVDIVIGTQIIAKGHHFPHLTLVGVIDADLGLGGGDLRAAERTFQLLHQVAGRAGREELKGHVFLQTFMPENKVMRAMAADDRDEFLAVEAEERERALMPPYSRLAGIIVSGRDEKQVMETARALGACAPQGPDVLTLGPAEAPFYRLRGNFRRRLLVRAAKTINLQRAIETWVASVKIPSTVRVQVDIDPQSFL</sequence>
<dbReference type="GO" id="GO:0006269">
    <property type="term" value="P:DNA replication, synthesis of primer"/>
    <property type="evidence" value="ECO:0007669"/>
    <property type="project" value="UniProtKB-KW"/>
</dbReference>
<feature type="binding site" evidence="12">
    <location>
        <position position="498"/>
    </location>
    <ligand>
        <name>Zn(2+)</name>
        <dbReference type="ChEBI" id="CHEBI:29105"/>
        <label>1</label>
    </ligand>
</feature>
<comment type="subunit">
    <text evidence="12">Component of the replication restart primosome.</text>
</comment>
<protein>
    <recommendedName>
        <fullName evidence="12">Replication restart protein PriA</fullName>
    </recommendedName>
    <alternativeName>
        <fullName evidence="12">ATP-dependent DNA helicase PriA</fullName>
        <ecNumber evidence="12">5.6.2.4</ecNumber>
    </alternativeName>
    <alternativeName>
        <fullName evidence="12">DNA 3'-5' helicase PriA</fullName>
    </alternativeName>
</protein>
<evidence type="ECO:0000259" key="14">
    <source>
        <dbReference type="PROSITE" id="PS51192"/>
    </source>
</evidence>
<gene>
    <name evidence="12" type="primary">priA</name>
    <name evidence="15" type="ORF">A11S_585</name>
</gene>
<dbReference type="Pfam" id="PF00270">
    <property type="entry name" value="DEAD"/>
    <property type="match status" value="1"/>
</dbReference>
<dbReference type="InterPro" id="IPR041236">
    <property type="entry name" value="PriA_C"/>
</dbReference>
<evidence type="ECO:0000256" key="11">
    <source>
        <dbReference type="ARBA" id="ARBA00048988"/>
    </source>
</evidence>
<reference evidence="15 16" key="1">
    <citation type="journal article" date="2013" name="ISME J.">
        <title>By their genes ye shall know them: genomic signatures of predatory bacteria.</title>
        <authorList>
            <person name="Pasternak Z."/>
            <person name="Pietrokovski S."/>
            <person name="Rotem O."/>
            <person name="Gophna U."/>
            <person name="Lurie-Weinberger M.N."/>
            <person name="Jurkevitch E."/>
        </authorList>
    </citation>
    <scope>NUCLEOTIDE SEQUENCE [LARGE SCALE GENOMIC DNA]</scope>
    <source>
        <strain evidence="15">EPB</strain>
    </source>
</reference>
<evidence type="ECO:0000256" key="2">
    <source>
        <dbReference type="ARBA" id="ARBA00022705"/>
    </source>
</evidence>
<dbReference type="OrthoDB" id="9759544at2"/>
<dbReference type="Gene3D" id="3.40.1440.60">
    <property type="entry name" value="PriA, 3(prime) DNA-binding domain"/>
    <property type="match status" value="1"/>
</dbReference>
<dbReference type="InterPro" id="IPR011545">
    <property type="entry name" value="DEAD/DEAH_box_helicase_dom"/>
</dbReference>
<dbReference type="InterPro" id="IPR001650">
    <property type="entry name" value="Helicase_C-like"/>
</dbReference>
<keyword evidence="10 12" id="KW-0413">Isomerase</keyword>
<evidence type="ECO:0000313" key="15">
    <source>
        <dbReference type="EMBL" id="AGH97409.1"/>
    </source>
</evidence>
<dbReference type="InterPro" id="IPR027417">
    <property type="entry name" value="P-loop_NTPase"/>
</dbReference>
<evidence type="ECO:0000256" key="9">
    <source>
        <dbReference type="ARBA" id="ARBA00023125"/>
    </source>
</evidence>
<dbReference type="GO" id="GO:0008270">
    <property type="term" value="F:zinc ion binding"/>
    <property type="evidence" value="ECO:0007669"/>
    <property type="project" value="UniProtKB-UniRule"/>
</dbReference>
<evidence type="ECO:0000256" key="3">
    <source>
        <dbReference type="ARBA" id="ARBA00022723"/>
    </source>
</evidence>
<dbReference type="GO" id="GO:0006310">
    <property type="term" value="P:DNA recombination"/>
    <property type="evidence" value="ECO:0007669"/>
    <property type="project" value="InterPro"/>
</dbReference>
<dbReference type="EMBL" id="CP003538">
    <property type="protein sequence ID" value="AGH97409.1"/>
    <property type="molecule type" value="Genomic_DNA"/>
</dbReference>
<dbReference type="SMART" id="SM00490">
    <property type="entry name" value="HELICc"/>
    <property type="match status" value="1"/>
</dbReference>
<dbReference type="Pfam" id="PF18319">
    <property type="entry name" value="Zn_ribbon_PriA"/>
    <property type="match status" value="1"/>
</dbReference>
<feature type="binding site" evidence="12">
    <location>
        <position position="501"/>
    </location>
    <ligand>
        <name>Zn(2+)</name>
        <dbReference type="ChEBI" id="CHEBI:29105"/>
        <label>1</label>
    </ligand>
</feature>
<feature type="binding site" evidence="12">
    <location>
        <position position="461"/>
    </location>
    <ligand>
        <name>Zn(2+)</name>
        <dbReference type="ChEBI" id="CHEBI:29105"/>
        <label>1</label>
    </ligand>
</feature>
<keyword evidence="1 12" id="KW-0639">Primosome</keyword>
<keyword evidence="6 12" id="KW-0347">Helicase</keyword>
<feature type="binding site" evidence="12">
    <location>
        <position position="485"/>
    </location>
    <ligand>
        <name>Zn(2+)</name>
        <dbReference type="ChEBI" id="CHEBI:29105"/>
        <label>2</label>
    </ligand>
</feature>
<keyword evidence="8 12" id="KW-0067">ATP-binding</keyword>
<dbReference type="SMART" id="SM00487">
    <property type="entry name" value="DEXDc"/>
    <property type="match status" value="1"/>
</dbReference>
<feature type="binding site" evidence="12">
    <location>
        <position position="467"/>
    </location>
    <ligand>
        <name>Zn(2+)</name>
        <dbReference type="ChEBI" id="CHEBI:29105"/>
        <label>2</label>
    </ligand>
</feature>
<keyword evidence="7 12" id="KW-0862">Zinc</keyword>
<dbReference type="HAMAP" id="MF_00983">
    <property type="entry name" value="PriA"/>
    <property type="match status" value="1"/>
</dbReference>
<feature type="binding site" evidence="12">
    <location>
        <position position="470"/>
    </location>
    <ligand>
        <name>Zn(2+)</name>
        <dbReference type="ChEBI" id="CHEBI:29105"/>
        <label>2</label>
    </ligand>
</feature>
<dbReference type="PANTHER" id="PTHR30580:SF0">
    <property type="entry name" value="PRIMOSOMAL PROTEIN N"/>
    <property type="match status" value="1"/>
</dbReference>
<evidence type="ECO:0000256" key="6">
    <source>
        <dbReference type="ARBA" id="ARBA00022806"/>
    </source>
</evidence>
<dbReference type="KEGG" id="man:A11S_585"/>
<feature type="binding site" evidence="12">
    <location>
        <position position="488"/>
    </location>
    <ligand>
        <name>Zn(2+)</name>
        <dbReference type="ChEBI" id="CHEBI:29105"/>
        <label>2</label>
    </ligand>
</feature>
<dbReference type="GO" id="GO:0005524">
    <property type="term" value="F:ATP binding"/>
    <property type="evidence" value="ECO:0007669"/>
    <property type="project" value="UniProtKB-UniRule"/>
</dbReference>
<feature type="compositionally biased region" description="Basic and acidic residues" evidence="13">
    <location>
        <begin position="8"/>
        <end position="24"/>
    </location>
</feature>
<dbReference type="GO" id="GO:0006302">
    <property type="term" value="P:double-strand break repair"/>
    <property type="evidence" value="ECO:0007669"/>
    <property type="project" value="InterPro"/>
</dbReference>
<dbReference type="Pfam" id="PF18074">
    <property type="entry name" value="PriA_C"/>
    <property type="match status" value="1"/>
</dbReference>
<evidence type="ECO:0000256" key="13">
    <source>
        <dbReference type="SAM" id="MobiDB-lite"/>
    </source>
</evidence>
<dbReference type="GO" id="GO:0006270">
    <property type="term" value="P:DNA replication initiation"/>
    <property type="evidence" value="ECO:0007669"/>
    <property type="project" value="TreeGrafter"/>
</dbReference>
<keyword evidence="2 12" id="KW-0235">DNA replication</keyword>
<evidence type="ECO:0000256" key="12">
    <source>
        <dbReference type="HAMAP-Rule" id="MF_00983"/>
    </source>
</evidence>
<evidence type="ECO:0000256" key="5">
    <source>
        <dbReference type="ARBA" id="ARBA00022801"/>
    </source>
</evidence>
<comment type="catalytic activity">
    <reaction evidence="11 12">
        <text>ATP + H2O = ADP + phosphate + H(+)</text>
        <dbReference type="Rhea" id="RHEA:13065"/>
        <dbReference type="ChEBI" id="CHEBI:15377"/>
        <dbReference type="ChEBI" id="CHEBI:15378"/>
        <dbReference type="ChEBI" id="CHEBI:30616"/>
        <dbReference type="ChEBI" id="CHEBI:43474"/>
        <dbReference type="ChEBI" id="CHEBI:456216"/>
        <dbReference type="EC" id="5.6.2.4"/>
    </reaction>
</comment>
<dbReference type="PATRIC" id="fig|349215.9.peg.572"/>
<dbReference type="NCBIfam" id="TIGR00595">
    <property type="entry name" value="priA"/>
    <property type="match status" value="1"/>
</dbReference>
<dbReference type="EC" id="5.6.2.4" evidence="12"/>
<dbReference type="PANTHER" id="PTHR30580">
    <property type="entry name" value="PRIMOSOMAL PROTEIN N"/>
    <property type="match status" value="1"/>
</dbReference>
<evidence type="ECO:0000256" key="4">
    <source>
        <dbReference type="ARBA" id="ARBA00022741"/>
    </source>
</evidence>
<dbReference type="GO" id="GO:0003677">
    <property type="term" value="F:DNA binding"/>
    <property type="evidence" value="ECO:0007669"/>
    <property type="project" value="UniProtKB-UniRule"/>
</dbReference>
<dbReference type="GO" id="GO:0016887">
    <property type="term" value="F:ATP hydrolysis activity"/>
    <property type="evidence" value="ECO:0007669"/>
    <property type="project" value="RHEA"/>
</dbReference>
<comment type="catalytic activity">
    <reaction evidence="12">
        <text>Couples ATP hydrolysis with the unwinding of duplex DNA by translocating in the 3'-5' direction.</text>
        <dbReference type="EC" id="5.6.2.4"/>
    </reaction>
</comment>
<dbReference type="InterPro" id="IPR040498">
    <property type="entry name" value="PriA_CRR"/>
</dbReference>
<organism evidence="15 16">
    <name type="scientific">Micavibrio aeruginosavorus EPB</name>
    <dbReference type="NCBI Taxonomy" id="349215"/>
    <lineage>
        <taxon>Bacteria</taxon>
        <taxon>Pseudomonadati</taxon>
        <taxon>Bdellovibrionota</taxon>
        <taxon>Bdellovibrionia</taxon>
        <taxon>Bdellovibrionales</taxon>
        <taxon>Pseudobdellovibrionaceae</taxon>
        <taxon>Micavibrio</taxon>
    </lineage>
</organism>
<accession>M4VW33</accession>
<dbReference type="InterPro" id="IPR005259">
    <property type="entry name" value="PriA"/>
</dbReference>
<dbReference type="InterPro" id="IPR041222">
    <property type="entry name" value="PriA_3primeBD"/>
</dbReference>
<dbReference type="STRING" id="349215.A11S_585"/>
<dbReference type="RefSeq" id="WP_015466962.1">
    <property type="nucleotide sequence ID" value="NC_020812.1"/>
</dbReference>
<dbReference type="GO" id="GO:1990077">
    <property type="term" value="C:primosome complex"/>
    <property type="evidence" value="ECO:0007669"/>
    <property type="project" value="UniProtKB-UniRule"/>
</dbReference>
<evidence type="ECO:0000256" key="7">
    <source>
        <dbReference type="ARBA" id="ARBA00022833"/>
    </source>
</evidence>
<keyword evidence="3 12" id="KW-0479">Metal-binding</keyword>
<dbReference type="FunFam" id="3.40.50.300:FF:000489">
    <property type="entry name" value="Primosome assembly protein PriA"/>
    <property type="match status" value="1"/>
</dbReference>
<dbReference type="InterPro" id="IPR042115">
    <property type="entry name" value="PriA_3primeBD_sf"/>
</dbReference>
<feature type="domain" description="Helicase ATP-binding" evidence="14">
    <location>
        <begin position="231"/>
        <end position="397"/>
    </location>
</feature>
<evidence type="ECO:0000256" key="8">
    <source>
        <dbReference type="ARBA" id="ARBA00022840"/>
    </source>
</evidence>
<feature type="region of interest" description="Disordered" evidence="13">
    <location>
        <begin position="1"/>
        <end position="24"/>
    </location>
</feature>
<dbReference type="Proteomes" id="UP000011932">
    <property type="component" value="Chromosome"/>
</dbReference>
<evidence type="ECO:0000313" key="16">
    <source>
        <dbReference type="Proteomes" id="UP000011932"/>
    </source>
</evidence>
<dbReference type="PROSITE" id="PS51192">
    <property type="entry name" value="HELICASE_ATP_BIND_1"/>
    <property type="match status" value="1"/>
</dbReference>
<dbReference type="NCBIfam" id="NF004070">
    <property type="entry name" value="PRK05580.2-2"/>
    <property type="match status" value="1"/>
</dbReference>
<dbReference type="CDD" id="cd17929">
    <property type="entry name" value="DEXHc_priA"/>
    <property type="match status" value="1"/>
</dbReference>